<reference evidence="1 2" key="2">
    <citation type="journal article" date="2022" name="Mol. Ecol. Resour.">
        <title>The genomes of chicory, endive, great burdock and yacon provide insights into Asteraceae paleo-polyploidization history and plant inulin production.</title>
        <authorList>
            <person name="Fan W."/>
            <person name="Wang S."/>
            <person name="Wang H."/>
            <person name="Wang A."/>
            <person name="Jiang F."/>
            <person name="Liu H."/>
            <person name="Zhao H."/>
            <person name="Xu D."/>
            <person name="Zhang Y."/>
        </authorList>
    </citation>
    <scope>NUCLEOTIDE SEQUENCE [LARGE SCALE GENOMIC DNA]</scope>
    <source>
        <strain evidence="2">cv. Niubang</strain>
    </source>
</reference>
<organism evidence="1 2">
    <name type="scientific">Arctium lappa</name>
    <name type="common">Greater burdock</name>
    <name type="synonym">Lappa major</name>
    <dbReference type="NCBI Taxonomy" id="4217"/>
    <lineage>
        <taxon>Eukaryota</taxon>
        <taxon>Viridiplantae</taxon>
        <taxon>Streptophyta</taxon>
        <taxon>Embryophyta</taxon>
        <taxon>Tracheophyta</taxon>
        <taxon>Spermatophyta</taxon>
        <taxon>Magnoliopsida</taxon>
        <taxon>eudicotyledons</taxon>
        <taxon>Gunneridae</taxon>
        <taxon>Pentapetalae</taxon>
        <taxon>asterids</taxon>
        <taxon>campanulids</taxon>
        <taxon>Asterales</taxon>
        <taxon>Asteraceae</taxon>
        <taxon>Carduoideae</taxon>
        <taxon>Cardueae</taxon>
        <taxon>Arctiinae</taxon>
        <taxon>Arctium</taxon>
    </lineage>
</organism>
<proteinExistence type="predicted"/>
<keyword evidence="2" id="KW-1185">Reference proteome</keyword>
<protein>
    <submittedName>
        <fullName evidence="1">Uncharacterized protein</fullName>
    </submittedName>
</protein>
<dbReference type="EMBL" id="CM042057">
    <property type="protein sequence ID" value="KAI3692830.1"/>
    <property type="molecule type" value="Genomic_DNA"/>
</dbReference>
<comment type="caution">
    <text evidence="1">The sequence shown here is derived from an EMBL/GenBank/DDBJ whole genome shotgun (WGS) entry which is preliminary data.</text>
</comment>
<accession>A0ACB8Z9I8</accession>
<name>A0ACB8Z9I8_ARCLA</name>
<sequence length="71" mass="7644">MCWDLMFLLVFSMIPAALLVLCVVDVARQMALYVANFSSGKGATLLALVCIIRLEHCFGLQFFSSNGLGGG</sequence>
<reference evidence="2" key="1">
    <citation type="journal article" date="2022" name="Mol. Ecol. Resour.">
        <title>The genomes of chicory, endive, great burdock and yacon provide insights into Asteraceae palaeo-polyploidization history and plant inulin production.</title>
        <authorList>
            <person name="Fan W."/>
            <person name="Wang S."/>
            <person name="Wang H."/>
            <person name="Wang A."/>
            <person name="Jiang F."/>
            <person name="Liu H."/>
            <person name="Zhao H."/>
            <person name="Xu D."/>
            <person name="Zhang Y."/>
        </authorList>
    </citation>
    <scope>NUCLEOTIDE SEQUENCE [LARGE SCALE GENOMIC DNA]</scope>
    <source>
        <strain evidence="2">cv. Niubang</strain>
    </source>
</reference>
<evidence type="ECO:0000313" key="1">
    <source>
        <dbReference type="EMBL" id="KAI3692830.1"/>
    </source>
</evidence>
<dbReference type="Proteomes" id="UP001055879">
    <property type="component" value="Linkage Group LG11"/>
</dbReference>
<evidence type="ECO:0000313" key="2">
    <source>
        <dbReference type="Proteomes" id="UP001055879"/>
    </source>
</evidence>
<gene>
    <name evidence="1" type="ORF">L6452_32654</name>
</gene>